<protein>
    <recommendedName>
        <fullName evidence="4">LTXXQ motif family protein</fullName>
    </recommendedName>
</protein>
<comment type="caution">
    <text evidence="2">The sequence shown here is derived from an EMBL/GenBank/DDBJ whole genome shotgun (WGS) entry which is preliminary data.</text>
</comment>
<feature type="chain" id="PRO_5046558470" description="LTXXQ motif family protein" evidence="1">
    <location>
        <begin position="22"/>
        <end position="144"/>
    </location>
</feature>
<evidence type="ECO:0008006" key="4">
    <source>
        <dbReference type="Google" id="ProtNLM"/>
    </source>
</evidence>
<feature type="signal peptide" evidence="1">
    <location>
        <begin position="1"/>
        <end position="21"/>
    </location>
</feature>
<organism evidence="2 3">
    <name type="scientific">Pseudopedobacter beijingensis</name>
    <dbReference type="NCBI Taxonomy" id="1207056"/>
    <lineage>
        <taxon>Bacteria</taxon>
        <taxon>Pseudomonadati</taxon>
        <taxon>Bacteroidota</taxon>
        <taxon>Sphingobacteriia</taxon>
        <taxon>Sphingobacteriales</taxon>
        <taxon>Sphingobacteriaceae</taxon>
        <taxon>Pseudopedobacter</taxon>
    </lineage>
</organism>
<reference evidence="3" key="1">
    <citation type="journal article" date="2019" name="Int. J. Syst. Evol. Microbiol.">
        <title>The Global Catalogue of Microorganisms (GCM) 10K type strain sequencing project: providing services to taxonomists for standard genome sequencing and annotation.</title>
        <authorList>
            <consortium name="The Broad Institute Genomics Platform"/>
            <consortium name="The Broad Institute Genome Sequencing Center for Infectious Disease"/>
            <person name="Wu L."/>
            <person name="Ma J."/>
        </authorList>
    </citation>
    <scope>NUCLEOTIDE SEQUENCE [LARGE SCALE GENOMIC DNA]</scope>
    <source>
        <strain evidence="3">CCUG 53762</strain>
    </source>
</reference>
<dbReference type="RefSeq" id="WP_379662828.1">
    <property type="nucleotide sequence ID" value="NZ_JBHUDG010000017.1"/>
</dbReference>
<keyword evidence="3" id="KW-1185">Reference proteome</keyword>
<sequence length="144" mass="17350">MKKLLFILFVLFTFSPVSNFAQERGTDNNNNTQKWIRIDELKLQFVLKKLALPSNTQEKFTPLYKEYQSELRAIYSQRKKLREQNKANPEKQVDTDFSFESKILDIKQNYKKKFQAILSPEQLNDMYSAEREFRQELMQQLKRN</sequence>
<evidence type="ECO:0000313" key="3">
    <source>
        <dbReference type="Proteomes" id="UP001597118"/>
    </source>
</evidence>
<dbReference type="Proteomes" id="UP001597118">
    <property type="component" value="Unassembled WGS sequence"/>
</dbReference>
<gene>
    <name evidence="2" type="ORF">ACFSAH_11215</name>
</gene>
<dbReference type="EMBL" id="JBHUDG010000017">
    <property type="protein sequence ID" value="MFD1630451.1"/>
    <property type="molecule type" value="Genomic_DNA"/>
</dbReference>
<evidence type="ECO:0000313" key="2">
    <source>
        <dbReference type="EMBL" id="MFD1630451.1"/>
    </source>
</evidence>
<accession>A0ABW4ICJ2</accession>
<name>A0ABW4ICJ2_9SPHI</name>
<keyword evidence="1" id="KW-0732">Signal</keyword>
<evidence type="ECO:0000256" key="1">
    <source>
        <dbReference type="SAM" id="SignalP"/>
    </source>
</evidence>
<proteinExistence type="predicted"/>